<sequence length="69" mass="7889">SNPKLTKQAHTSIVFARVKLLEKLGYVTKQPFSLKYESSGINIQVRLVHLVRFYHATKANYRGCLQALN</sequence>
<gene>
    <name evidence="1" type="primary">ORF17877</name>
</gene>
<feature type="non-terminal residue" evidence="1">
    <location>
        <position position="1"/>
    </location>
</feature>
<accession>A0A0B6Y8T4</accession>
<dbReference type="EMBL" id="HACG01005877">
    <property type="protein sequence ID" value="CEK52742.1"/>
    <property type="molecule type" value="Transcribed_RNA"/>
</dbReference>
<evidence type="ECO:0000313" key="1">
    <source>
        <dbReference type="EMBL" id="CEK52742.1"/>
    </source>
</evidence>
<organism evidence="1">
    <name type="scientific">Arion vulgaris</name>
    <dbReference type="NCBI Taxonomy" id="1028688"/>
    <lineage>
        <taxon>Eukaryota</taxon>
        <taxon>Metazoa</taxon>
        <taxon>Spiralia</taxon>
        <taxon>Lophotrochozoa</taxon>
        <taxon>Mollusca</taxon>
        <taxon>Gastropoda</taxon>
        <taxon>Heterobranchia</taxon>
        <taxon>Euthyneura</taxon>
        <taxon>Panpulmonata</taxon>
        <taxon>Eupulmonata</taxon>
        <taxon>Stylommatophora</taxon>
        <taxon>Helicina</taxon>
        <taxon>Arionoidea</taxon>
        <taxon>Arionidae</taxon>
        <taxon>Arion</taxon>
    </lineage>
</organism>
<name>A0A0B6Y8T4_9EUPU</name>
<proteinExistence type="predicted"/>
<feature type="non-terminal residue" evidence="1">
    <location>
        <position position="69"/>
    </location>
</feature>
<protein>
    <submittedName>
        <fullName evidence="1">Uncharacterized protein</fullName>
    </submittedName>
</protein>
<dbReference type="AlphaFoldDB" id="A0A0B6Y8T4"/>
<reference evidence="1" key="1">
    <citation type="submission" date="2014-12" db="EMBL/GenBank/DDBJ databases">
        <title>Insight into the proteome of Arion vulgaris.</title>
        <authorList>
            <person name="Aradska J."/>
            <person name="Bulat T."/>
            <person name="Smidak R."/>
            <person name="Sarate P."/>
            <person name="Gangsoo J."/>
            <person name="Sialana F."/>
            <person name="Bilban M."/>
            <person name="Lubec G."/>
        </authorList>
    </citation>
    <scope>NUCLEOTIDE SEQUENCE</scope>
    <source>
        <tissue evidence="1">Skin</tissue>
    </source>
</reference>